<dbReference type="SUPFAM" id="SSF47699">
    <property type="entry name" value="Bifunctional inhibitor/lipid-transfer protein/seed storage 2S albumin"/>
    <property type="match status" value="1"/>
</dbReference>
<evidence type="ECO:0000313" key="6">
    <source>
        <dbReference type="Proteomes" id="UP001231189"/>
    </source>
</evidence>
<feature type="domain" description="Bifunctional inhibitor/plant lipid transfer protein/seed storage helical" evidence="3">
    <location>
        <begin position="32"/>
        <end position="119"/>
    </location>
</feature>
<keyword evidence="1" id="KW-0446">Lipid-binding</keyword>
<feature type="signal peptide" evidence="2">
    <location>
        <begin position="1"/>
        <end position="28"/>
    </location>
</feature>
<gene>
    <name evidence="5" type="ORF">QYE76_051355</name>
    <name evidence="4" type="ORF">QYE76_072031</name>
</gene>
<evidence type="ECO:0000313" key="5">
    <source>
        <dbReference type="EMBL" id="KAK1663196.1"/>
    </source>
</evidence>
<keyword evidence="1" id="KW-0813">Transport</keyword>
<name>A0AAD8PHM5_LOLMU</name>
<dbReference type="SMART" id="SM00499">
    <property type="entry name" value="AAI"/>
    <property type="match status" value="1"/>
</dbReference>
<dbReference type="Gene3D" id="1.10.110.10">
    <property type="entry name" value="Plant lipid-transfer and hydrophobic proteins"/>
    <property type="match status" value="1"/>
</dbReference>
<dbReference type="CDD" id="cd01960">
    <property type="entry name" value="nsLTP1"/>
    <property type="match status" value="1"/>
</dbReference>
<dbReference type="PANTHER" id="PTHR33076">
    <property type="entry name" value="NON-SPECIFIC LIPID-TRANSFER PROTEIN 2-RELATED"/>
    <property type="match status" value="1"/>
</dbReference>
<keyword evidence="2" id="KW-0732">Signal</keyword>
<dbReference type="Pfam" id="PF00234">
    <property type="entry name" value="Tryp_alpha_amyl"/>
    <property type="match status" value="1"/>
</dbReference>
<comment type="function">
    <text evidence="1">Plant non-specific lipid-transfer proteins transfer phospholipids as well as galactolipids across membranes. May play a role in wax or cutin deposition in the cell walls of expanding epidermal cells and certain secretory tissues.</text>
</comment>
<keyword evidence="6" id="KW-1185">Reference proteome</keyword>
<evidence type="ECO:0000256" key="2">
    <source>
        <dbReference type="SAM" id="SignalP"/>
    </source>
</evidence>
<dbReference type="InterPro" id="IPR000528">
    <property type="entry name" value="Plant_nsLTP"/>
</dbReference>
<dbReference type="EMBL" id="JAUUTY010000003">
    <property type="protein sequence ID" value="KAK1663196.1"/>
    <property type="molecule type" value="Genomic_DNA"/>
</dbReference>
<comment type="similarity">
    <text evidence="1">Belongs to the plant LTP family.</text>
</comment>
<comment type="caution">
    <text evidence="4">The sequence shown here is derived from an EMBL/GenBank/DDBJ whole genome shotgun (WGS) entry which is preliminary data.</text>
</comment>
<dbReference type="GO" id="GO:0006869">
    <property type="term" value="P:lipid transport"/>
    <property type="evidence" value="ECO:0007669"/>
    <property type="project" value="InterPro"/>
</dbReference>
<evidence type="ECO:0000313" key="4">
    <source>
        <dbReference type="EMBL" id="KAK1561231.1"/>
    </source>
</evidence>
<dbReference type="InterPro" id="IPR016140">
    <property type="entry name" value="Bifunc_inhib/LTP/seed_store"/>
</dbReference>
<reference evidence="4" key="1">
    <citation type="submission" date="2023-07" db="EMBL/GenBank/DDBJ databases">
        <title>A chromosome-level genome assembly of Lolium multiflorum.</title>
        <authorList>
            <person name="Chen Y."/>
            <person name="Copetti D."/>
            <person name="Kolliker R."/>
            <person name="Studer B."/>
        </authorList>
    </citation>
    <scope>NUCLEOTIDE SEQUENCE</scope>
    <source>
        <strain evidence="4">02402/16</strain>
        <tissue evidence="4">Leaf</tissue>
    </source>
</reference>
<dbReference type="Proteomes" id="UP001231189">
    <property type="component" value="Unassembled WGS sequence"/>
</dbReference>
<accession>A0AAD8PHM5</accession>
<proteinExistence type="inferred from homology"/>
<dbReference type="InterPro" id="IPR036312">
    <property type="entry name" value="Bifun_inhib/LTP/seed_sf"/>
</dbReference>
<dbReference type="PRINTS" id="PR00382">
    <property type="entry name" value="LIPIDTRNSFER"/>
</dbReference>
<evidence type="ECO:0000259" key="3">
    <source>
        <dbReference type="SMART" id="SM00499"/>
    </source>
</evidence>
<dbReference type="AlphaFoldDB" id="A0AAD8PHM5"/>
<dbReference type="EMBL" id="JAUUTY010001232">
    <property type="protein sequence ID" value="KAK1561231.1"/>
    <property type="molecule type" value="Genomic_DNA"/>
</dbReference>
<feature type="chain" id="PRO_5042442311" description="Non-specific lipid-transfer protein" evidence="2">
    <location>
        <begin position="29"/>
        <end position="166"/>
    </location>
</feature>
<protein>
    <recommendedName>
        <fullName evidence="1">Non-specific lipid-transfer protein</fullName>
    </recommendedName>
</protein>
<sequence length="166" mass="17740">MGFHASRAIAALLLATLAIAATPRGASAVVQCGQVTQLMAPCMPYLGGAPGMTPYGICCNSLRVLNQLAATTADRVATCNCVKAAAATGFPSVDFGRAAALPGACGLSINFVVTPNMDCNQYVLRVDMHRMYLNFLTMDVNVKINLFFRSLRRRRCCISCRVTDEP</sequence>
<dbReference type="GO" id="GO:0008289">
    <property type="term" value="F:lipid binding"/>
    <property type="evidence" value="ECO:0007669"/>
    <property type="project" value="UniProtKB-KW"/>
</dbReference>
<evidence type="ECO:0000256" key="1">
    <source>
        <dbReference type="RuleBase" id="RU000628"/>
    </source>
</evidence>
<organism evidence="4 6">
    <name type="scientific">Lolium multiflorum</name>
    <name type="common">Italian ryegrass</name>
    <name type="synonym">Lolium perenne subsp. multiflorum</name>
    <dbReference type="NCBI Taxonomy" id="4521"/>
    <lineage>
        <taxon>Eukaryota</taxon>
        <taxon>Viridiplantae</taxon>
        <taxon>Streptophyta</taxon>
        <taxon>Embryophyta</taxon>
        <taxon>Tracheophyta</taxon>
        <taxon>Spermatophyta</taxon>
        <taxon>Magnoliopsida</taxon>
        <taxon>Liliopsida</taxon>
        <taxon>Poales</taxon>
        <taxon>Poaceae</taxon>
        <taxon>BOP clade</taxon>
        <taxon>Pooideae</taxon>
        <taxon>Poodae</taxon>
        <taxon>Poeae</taxon>
        <taxon>Poeae Chloroplast Group 2 (Poeae type)</taxon>
        <taxon>Loliodinae</taxon>
        <taxon>Loliinae</taxon>
        <taxon>Lolium</taxon>
    </lineage>
</organism>